<evidence type="ECO:0000313" key="3">
    <source>
        <dbReference type="EMBL" id="CAK9105956.1"/>
    </source>
</evidence>
<feature type="signal peptide" evidence="2">
    <location>
        <begin position="1"/>
        <end position="24"/>
    </location>
</feature>
<comment type="caution">
    <text evidence="3">The sequence shown here is derived from an EMBL/GenBank/DDBJ whole genome shotgun (WGS) entry which is preliminary data.</text>
</comment>
<dbReference type="EMBL" id="CAXAMM010042640">
    <property type="protein sequence ID" value="CAK9105956.1"/>
    <property type="molecule type" value="Genomic_DNA"/>
</dbReference>
<feature type="transmembrane region" description="Helical" evidence="1">
    <location>
        <begin position="91"/>
        <end position="110"/>
    </location>
</feature>
<sequence>MARWCTLQSIVVFILCDQESQVTAARVTGGEADEAKELNASRSHMAQFNHSRKLQSWREVAAWSPGHNRESAMSQTFRPAHEWFSWKQERFLAVLTVLSFFTLAITYLIASGQKLRRKSALKGIQMMIQARRVRQVLKNQLTHQNQALSVQAVLEARLEIFRSLVELSHDRESNDSDFEVKVLVAFFKEVMERIWDAMKSGMLDDEVQIVLETALESNEECTCISERKQLCLDLVASTMQHATPEAKGKLLTLLERGLQQQIRSLVQEGFMPRKALLDAAAAKETDGMLEQRLKFLLAEEASCAAAGCSGFFGFGVR</sequence>
<protein>
    <submittedName>
        <fullName evidence="3">Serine/threonine-protein phosphatase 2A 56 kDa regulatory subunit delta isoform</fullName>
    </submittedName>
</protein>
<name>A0ABP0S0T3_9DINO</name>
<keyword evidence="1" id="KW-0812">Transmembrane</keyword>
<keyword evidence="4" id="KW-1185">Reference proteome</keyword>
<gene>
    <name evidence="3" type="ORF">SCF082_LOCUS49366</name>
</gene>
<accession>A0ABP0S0T3</accession>
<evidence type="ECO:0000256" key="1">
    <source>
        <dbReference type="SAM" id="Phobius"/>
    </source>
</evidence>
<keyword evidence="2" id="KW-0732">Signal</keyword>
<reference evidence="3 4" key="1">
    <citation type="submission" date="2024-02" db="EMBL/GenBank/DDBJ databases">
        <authorList>
            <person name="Chen Y."/>
            <person name="Shah S."/>
            <person name="Dougan E. K."/>
            <person name="Thang M."/>
            <person name="Chan C."/>
        </authorList>
    </citation>
    <scope>NUCLEOTIDE SEQUENCE [LARGE SCALE GENOMIC DNA]</scope>
</reference>
<keyword evidence="1" id="KW-1133">Transmembrane helix</keyword>
<dbReference type="Proteomes" id="UP001642464">
    <property type="component" value="Unassembled WGS sequence"/>
</dbReference>
<proteinExistence type="predicted"/>
<organism evidence="3 4">
    <name type="scientific">Durusdinium trenchii</name>
    <dbReference type="NCBI Taxonomy" id="1381693"/>
    <lineage>
        <taxon>Eukaryota</taxon>
        <taxon>Sar</taxon>
        <taxon>Alveolata</taxon>
        <taxon>Dinophyceae</taxon>
        <taxon>Suessiales</taxon>
        <taxon>Symbiodiniaceae</taxon>
        <taxon>Durusdinium</taxon>
    </lineage>
</organism>
<evidence type="ECO:0000313" key="4">
    <source>
        <dbReference type="Proteomes" id="UP001642464"/>
    </source>
</evidence>
<keyword evidence="1" id="KW-0472">Membrane</keyword>
<feature type="chain" id="PRO_5046374158" evidence="2">
    <location>
        <begin position="25"/>
        <end position="317"/>
    </location>
</feature>
<evidence type="ECO:0000256" key="2">
    <source>
        <dbReference type="SAM" id="SignalP"/>
    </source>
</evidence>